<keyword evidence="3" id="KW-1185">Reference proteome</keyword>
<organism evidence="2 3">
    <name type="scientific">Xylaria arbuscula</name>
    <dbReference type="NCBI Taxonomy" id="114810"/>
    <lineage>
        <taxon>Eukaryota</taxon>
        <taxon>Fungi</taxon>
        <taxon>Dikarya</taxon>
        <taxon>Ascomycota</taxon>
        <taxon>Pezizomycotina</taxon>
        <taxon>Sordariomycetes</taxon>
        <taxon>Xylariomycetidae</taxon>
        <taxon>Xylariales</taxon>
        <taxon>Xylariaceae</taxon>
        <taxon>Xylaria</taxon>
    </lineage>
</organism>
<dbReference type="AlphaFoldDB" id="A0A9W8TPC0"/>
<name>A0A9W8TPC0_9PEZI</name>
<dbReference type="Proteomes" id="UP001148614">
    <property type="component" value="Unassembled WGS sequence"/>
</dbReference>
<reference evidence="2" key="1">
    <citation type="submission" date="2022-07" db="EMBL/GenBank/DDBJ databases">
        <title>Genome Sequence of Xylaria arbuscula.</title>
        <authorList>
            <person name="Buettner E."/>
        </authorList>
    </citation>
    <scope>NUCLEOTIDE SEQUENCE</scope>
    <source>
        <strain evidence="2">VT107</strain>
    </source>
</reference>
<dbReference type="EMBL" id="JANPWZ010000232">
    <property type="protein sequence ID" value="KAJ3578303.1"/>
    <property type="molecule type" value="Genomic_DNA"/>
</dbReference>
<protein>
    <submittedName>
        <fullName evidence="2">Uncharacterized protein</fullName>
    </submittedName>
</protein>
<feature type="compositionally biased region" description="Basic and acidic residues" evidence="1">
    <location>
        <begin position="201"/>
        <end position="210"/>
    </location>
</feature>
<proteinExistence type="predicted"/>
<sequence>MLVLSTLRESDRADFTAALSEARDWPDWDHELQMKANYIIKTVAGYYKTTCCSLEGTIWEWYENLKAHCGKATANEREDARRAYKTALLPLKNIKNAVRWLADWEIAISKAEQKGVLKAQISSTYALTRANDIRNGTLKYCDLINDFRIVVTRTTTRYRATKGAFGAQYNGERSEEDDTSQKNKKNKTKHKRKARGVLQEEDTKKCPACG</sequence>
<accession>A0A9W8TPC0</accession>
<gene>
    <name evidence="2" type="ORF">NPX13_g2261</name>
</gene>
<feature type="compositionally biased region" description="Basic residues" evidence="1">
    <location>
        <begin position="182"/>
        <end position="195"/>
    </location>
</feature>
<evidence type="ECO:0000313" key="2">
    <source>
        <dbReference type="EMBL" id="KAJ3578303.1"/>
    </source>
</evidence>
<feature type="region of interest" description="Disordered" evidence="1">
    <location>
        <begin position="169"/>
        <end position="210"/>
    </location>
</feature>
<evidence type="ECO:0000313" key="3">
    <source>
        <dbReference type="Proteomes" id="UP001148614"/>
    </source>
</evidence>
<evidence type="ECO:0000256" key="1">
    <source>
        <dbReference type="SAM" id="MobiDB-lite"/>
    </source>
</evidence>
<comment type="caution">
    <text evidence="2">The sequence shown here is derived from an EMBL/GenBank/DDBJ whole genome shotgun (WGS) entry which is preliminary data.</text>
</comment>